<organism evidence="6 7">
    <name type="scientific">Cuscuta campestris</name>
    <dbReference type="NCBI Taxonomy" id="132261"/>
    <lineage>
        <taxon>Eukaryota</taxon>
        <taxon>Viridiplantae</taxon>
        <taxon>Streptophyta</taxon>
        <taxon>Embryophyta</taxon>
        <taxon>Tracheophyta</taxon>
        <taxon>Spermatophyta</taxon>
        <taxon>Magnoliopsida</taxon>
        <taxon>eudicotyledons</taxon>
        <taxon>Gunneridae</taxon>
        <taxon>Pentapetalae</taxon>
        <taxon>asterids</taxon>
        <taxon>lamiids</taxon>
        <taxon>Solanales</taxon>
        <taxon>Convolvulaceae</taxon>
        <taxon>Cuscuteae</taxon>
        <taxon>Cuscuta</taxon>
        <taxon>Cuscuta subgen. Grammica</taxon>
        <taxon>Cuscuta sect. Cleistogrammica</taxon>
    </lineage>
</organism>
<comment type="similarity">
    <text evidence="2">Belongs to the IQD family.</text>
</comment>
<dbReference type="InterPro" id="IPR000048">
    <property type="entry name" value="IQ_motif_EF-hand-BS"/>
</dbReference>
<feature type="region of interest" description="Disordered" evidence="4">
    <location>
        <begin position="373"/>
        <end position="405"/>
    </location>
</feature>
<dbReference type="GO" id="GO:0005516">
    <property type="term" value="F:calmodulin binding"/>
    <property type="evidence" value="ECO:0007669"/>
    <property type="project" value="UniProtKB-KW"/>
</dbReference>
<keyword evidence="7" id="KW-1185">Reference proteome</keyword>
<evidence type="ECO:0000256" key="2">
    <source>
        <dbReference type="ARBA" id="ARBA00024341"/>
    </source>
</evidence>
<evidence type="ECO:0000256" key="4">
    <source>
        <dbReference type="SAM" id="MobiDB-lite"/>
    </source>
</evidence>
<dbReference type="InterPro" id="IPR025064">
    <property type="entry name" value="DUF4005"/>
</dbReference>
<feature type="compositionally biased region" description="Polar residues" evidence="4">
    <location>
        <begin position="205"/>
        <end position="216"/>
    </location>
</feature>
<name>A0A484LRA4_9ASTE</name>
<gene>
    <name evidence="6" type="ORF">CCAM_LOCUS20545</name>
</gene>
<evidence type="ECO:0000256" key="1">
    <source>
        <dbReference type="ARBA" id="ARBA00022860"/>
    </source>
</evidence>
<dbReference type="OrthoDB" id="1686972at2759"/>
<evidence type="ECO:0000259" key="5">
    <source>
        <dbReference type="Pfam" id="PF13178"/>
    </source>
</evidence>
<keyword evidence="1" id="KW-0112">Calmodulin-binding</keyword>
<feature type="compositionally biased region" description="Gly residues" evidence="4">
    <location>
        <begin position="377"/>
        <end position="386"/>
    </location>
</feature>
<dbReference type="PANTHER" id="PTHR32295:SF11">
    <property type="entry name" value="PROTEIN IQ-DOMAIN 22"/>
    <property type="match status" value="1"/>
</dbReference>
<accession>A0A484LRA4</accession>
<evidence type="ECO:0000256" key="3">
    <source>
        <dbReference type="ARBA" id="ARBA00024378"/>
    </source>
</evidence>
<proteinExistence type="inferred from homology"/>
<dbReference type="Proteomes" id="UP000595140">
    <property type="component" value="Unassembled WGS sequence"/>
</dbReference>
<sequence length="495" mass="53723">MVKAGKWFRGLLGLGKSDRPASPNSKPPTKRRWSFAKSKQDAGLRQPQEHPLGAVVEVGGGKGDGSVDPTKHAVAVAAATARVAEAAIAAAQAAAAVVQLTSSGRSPCGVDAGARSGGAEDPTARVNFDGAFYGVREVLAAVKIQSHFRAYLSRRALRALKALVRLQALVKGYLVRKHTAEYLRGLQAIVQAQSRARARLLKVSESPQSSTKSVQFHQPGPPTPEKFEQAFRTRSIHNDDPTILKRSHSRRRTMGEHDRVRSSRMDYRMDPWASDQQGSTRSGPIDDWKTDKILEIDIAAAGGNPRQRNLFHSSHLSLVSDQYSLYSLTTSKDSTAHQIAHSPSYCEAQSVSPQKYDESSFCTADNSPQYFSASSKGGAGGGGKGSRVGPFTPTKSDSSRSVLSGYSDHPNYMSYTKSAKAKMRSFSAPRQRPHYERLSSAKRYSIHGYGELGTNPQRVPALQQAYPGSGRLDNLGMPVRDRAGFNSGGGLWHRY</sequence>
<reference evidence="6 7" key="1">
    <citation type="submission" date="2018-04" db="EMBL/GenBank/DDBJ databases">
        <authorList>
            <person name="Vogel A."/>
        </authorList>
    </citation>
    <scope>NUCLEOTIDE SEQUENCE [LARGE SCALE GENOMIC DNA]</scope>
</reference>
<dbReference type="PROSITE" id="PS50096">
    <property type="entry name" value="IQ"/>
    <property type="match status" value="2"/>
</dbReference>
<evidence type="ECO:0000313" key="7">
    <source>
        <dbReference type="Proteomes" id="UP000595140"/>
    </source>
</evidence>
<dbReference type="SMART" id="SM00015">
    <property type="entry name" value="IQ"/>
    <property type="match status" value="2"/>
</dbReference>
<protein>
    <recommendedName>
        <fullName evidence="5">DUF4005 domain-containing protein</fullName>
    </recommendedName>
</protein>
<dbReference type="PANTHER" id="PTHR32295">
    <property type="entry name" value="IQ-DOMAIN 5-RELATED"/>
    <property type="match status" value="1"/>
</dbReference>
<dbReference type="EMBL" id="OOIL02001845">
    <property type="protein sequence ID" value="VFQ78769.1"/>
    <property type="molecule type" value="Genomic_DNA"/>
</dbReference>
<comment type="subunit">
    <text evidence="3">Binds to multiple calmodulin (CaM) in the presence of Ca(2+) and CaM-like proteins.</text>
</comment>
<dbReference type="Pfam" id="PF00612">
    <property type="entry name" value="IQ"/>
    <property type="match status" value="2"/>
</dbReference>
<dbReference type="AlphaFoldDB" id="A0A484LRA4"/>
<feature type="domain" description="DUF4005" evidence="5">
    <location>
        <begin position="381"/>
        <end position="446"/>
    </location>
</feature>
<dbReference type="CDD" id="cd23767">
    <property type="entry name" value="IQCD"/>
    <property type="match status" value="1"/>
</dbReference>
<feature type="compositionally biased region" description="Polar residues" evidence="4">
    <location>
        <begin position="393"/>
        <end position="404"/>
    </location>
</feature>
<feature type="region of interest" description="Disordered" evidence="4">
    <location>
        <begin position="12"/>
        <end position="51"/>
    </location>
</feature>
<evidence type="ECO:0000313" key="6">
    <source>
        <dbReference type="EMBL" id="VFQ78769.1"/>
    </source>
</evidence>
<dbReference type="Gene3D" id="1.20.5.190">
    <property type="match status" value="1"/>
</dbReference>
<feature type="region of interest" description="Disordered" evidence="4">
    <location>
        <begin position="203"/>
        <end position="222"/>
    </location>
</feature>
<dbReference type="Pfam" id="PF13178">
    <property type="entry name" value="DUF4005"/>
    <property type="match status" value="1"/>
</dbReference>